<accession>A8BM37</accession>
<dbReference type="KEGG" id="gla:GL50803_002980"/>
<evidence type="ECO:0000256" key="1">
    <source>
        <dbReference type="ARBA" id="ARBA00022942"/>
    </source>
</evidence>
<dbReference type="Pfam" id="PF00227">
    <property type="entry name" value="Proteasome"/>
    <property type="match status" value="1"/>
</dbReference>
<protein>
    <submittedName>
        <fullName evidence="3">20S proteasome alpha subunit 5</fullName>
    </submittedName>
</protein>
<dbReference type="SUPFAM" id="SSF56235">
    <property type="entry name" value="N-terminal nucleophile aminohydrolases (Ntn hydrolases)"/>
    <property type="match status" value="1"/>
</dbReference>
<dbReference type="GeneID" id="5699127"/>
<organism evidence="3 4">
    <name type="scientific">Giardia intestinalis (strain ATCC 50803 / WB clone C6)</name>
    <name type="common">Giardia lamblia</name>
    <dbReference type="NCBI Taxonomy" id="184922"/>
    <lineage>
        <taxon>Eukaryota</taxon>
        <taxon>Metamonada</taxon>
        <taxon>Diplomonadida</taxon>
        <taxon>Hexamitidae</taxon>
        <taxon>Giardiinae</taxon>
        <taxon>Giardia</taxon>
    </lineage>
</organism>
<dbReference type="InterPro" id="IPR050115">
    <property type="entry name" value="Proteasome_alpha"/>
</dbReference>
<dbReference type="GO" id="GO:0019773">
    <property type="term" value="C:proteasome core complex, alpha-subunit complex"/>
    <property type="evidence" value="ECO:0000318"/>
    <property type="project" value="GO_Central"/>
</dbReference>
<dbReference type="GO" id="GO:0005634">
    <property type="term" value="C:nucleus"/>
    <property type="evidence" value="ECO:0000318"/>
    <property type="project" value="GO_Central"/>
</dbReference>
<dbReference type="PROSITE" id="PS51475">
    <property type="entry name" value="PROTEASOME_ALPHA_2"/>
    <property type="match status" value="1"/>
</dbReference>
<name>A8BM37_GIAIC</name>
<dbReference type="AlphaFoldDB" id="A8BM37"/>
<dbReference type="GO" id="GO:0043161">
    <property type="term" value="P:proteasome-mediated ubiquitin-dependent protein catabolic process"/>
    <property type="evidence" value="ECO:0000318"/>
    <property type="project" value="GO_Central"/>
</dbReference>
<proteinExistence type="inferred from homology"/>
<dbReference type="InterPro" id="IPR029055">
    <property type="entry name" value="Ntn_hydrolases_N"/>
</dbReference>
<dbReference type="PANTHER" id="PTHR11599">
    <property type="entry name" value="PROTEASOME SUBUNIT ALPHA/BETA"/>
    <property type="match status" value="1"/>
</dbReference>
<gene>
    <name evidence="3" type="ORF">GL50803_002980</name>
</gene>
<dbReference type="VEuPathDB" id="GiardiaDB:GL50803_2980"/>
<dbReference type="RefSeq" id="XP_001706240.1">
    <property type="nucleotide sequence ID" value="XM_001706188.1"/>
</dbReference>
<dbReference type="InterPro" id="IPR001353">
    <property type="entry name" value="Proteasome_sua/b"/>
</dbReference>
<keyword evidence="4" id="KW-1185">Reference proteome</keyword>
<sequence>MSSNSHDTHANVFSPDGRIFQIEYALKSVTLSPTALAIRTHTGIVFAVERRTSSPLRLQTRFERIMHVDDHAMACVAGHASDSKLLLQSARTEAQSHRFLYDEFVPLQALSESLSEVFINFGRGKKKLGRPFGCSLLIGGLDGSTPRLFCAEPSGSVTEAMARSLGAGSTTAQQTLQDSYRDDMTLDDAKLLALEILRDVMESTVRGDNVEMATISYDPVNKAPVKSLLSEEEIKGLIARLPATV</sequence>
<keyword evidence="1 2" id="KW-0647">Proteasome</keyword>
<dbReference type="Pfam" id="PF10584">
    <property type="entry name" value="Proteasome_A_N"/>
    <property type="match status" value="1"/>
</dbReference>
<dbReference type="EMBL" id="AACB03000004">
    <property type="protein sequence ID" value="KAE8302240.1"/>
    <property type="molecule type" value="Genomic_DNA"/>
</dbReference>
<evidence type="ECO:0000256" key="2">
    <source>
        <dbReference type="PROSITE-ProRule" id="PRU00808"/>
    </source>
</evidence>
<dbReference type="OMA" id="RSMIDHA"/>
<dbReference type="FunCoup" id="A8BM37">
    <property type="interactions" value="315"/>
</dbReference>
<dbReference type="SMART" id="SM00948">
    <property type="entry name" value="Proteasome_A_N"/>
    <property type="match status" value="1"/>
</dbReference>
<evidence type="ECO:0000313" key="3">
    <source>
        <dbReference type="EMBL" id="KAE8302240.1"/>
    </source>
</evidence>
<dbReference type="FunFam" id="3.60.20.10:FF:000118">
    <property type="entry name" value="Proteasome endopeptidase complex"/>
    <property type="match status" value="1"/>
</dbReference>
<dbReference type="Gene3D" id="3.60.20.10">
    <property type="entry name" value="Glutamine Phosphoribosylpyrophosphate, subunit 1, domain 1"/>
    <property type="match status" value="1"/>
</dbReference>
<dbReference type="InterPro" id="IPR023332">
    <property type="entry name" value="Proteasome_alpha-type"/>
</dbReference>
<dbReference type="Proteomes" id="UP000001548">
    <property type="component" value="Unassembled WGS sequence"/>
</dbReference>
<comment type="caution">
    <text evidence="3">The sequence shown here is derived from an EMBL/GenBank/DDBJ whole genome shotgun (WGS) entry which is preliminary data.</text>
</comment>
<evidence type="ECO:0000313" key="4">
    <source>
        <dbReference type="Proteomes" id="UP000001548"/>
    </source>
</evidence>
<comment type="similarity">
    <text evidence="2">Belongs to the peptidase T1A family.</text>
</comment>
<dbReference type="HOGENOM" id="CLU_035750_4_2_1"/>
<reference evidence="3 4" key="1">
    <citation type="journal article" date="2007" name="Science">
        <title>Genomic minimalism in the early diverging intestinal parasite Giardia lamblia.</title>
        <authorList>
            <person name="Morrison H.G."/>
            <person name="McArthur A.G."/>
            <person name="Gillin F.D."/>
            <person name="Aley S.B."/>
            <person name="Adam R.D."/>
            <person name="Olsen G.J."/>
            <person name="Best A.A."/>
            <person name="Cande W.Z."/>
            <person name="Chen F."/>
            <person name="Cipriano M.J."/>
            <person name="Davids B.J."/>
            <person name="Dawson S.C."/>
            <person name="Elmendorf H.G."/>
            <person name="Hehl A.B."/>
            <person name="Holder M.E."/>
            <person name="Huse S.M."/>
            <person name="Kim U.U."/>
            <person name="Lasek-Nesselquist E."/>
            <person name="Manning G."/>
            <person name="Nigam A."/>
            <person name="Nixon J.E."/>
            <person name="Palm D."/>
            <person name="Passamaneck N.E."/>
            <person name="Prabhu A."/>
            <person name="Reich C.I."/>
            <person name="Reiner D.S."/>
            <person name="Samuelson J."/>
            <person name="Svard S.G."/>
            <person name="Sogin M.L."/>
        </authorList>
    </citation>
    <scope>NUCLEOTIDE SEQUENCE [LARGE SCALE GENOMIC DNA]</scope>
    <source>
        <strain evidence="3 4">WB C6</strain>
    </source>
</reference>
<dbReference type="InterPro" id="IPR000426">
    <property type="entry name" value="Proteasome_asu_N"/>
</dbReference>
<dbReference type="STRING" id="184922.A8BM37"/>